<dbReference type="Pfam" id="PF10609">
    <property type="entry name" value="ParA"/>
    <property type="match status" value="1"/>
</dbReference>
<feature type="compositionally biased region" description="Basic and acidic residues" evidence="3">
    <location>
        <begin position="140"/>
        <end position="149"/>
    </location>
</feature>
<dbReference type="InterPro" id="IPR050625">
    <property type="entry name" value="ParA/MinD_ATPase"/>
</dbReference>
<dbReference type="InterPro" id="IPR033756">
    <property type="entry name" value="YlxH/NBP35"/>
</dbReference>
<dbReference type="PANTHER" id="PTHR43384">
    <property type="entry name" value="SEPTUM SITE-DETERMINING PROTEIN MIND HOMOLOG, CHLOROPLASTIC-RELATED"/>
    <property type="match status" value="1"/>
</dbReference>
<feature type="compositionally biased region" description="Basic and acidic residues" evidence="3">
    <location>
        <begin position="120"/>
        <end position="132"/>
    </location>
</feature>
<dbReference type="SUPFAM" id="SSF52540">
    <property type="entry name" value="P-loop containing nucleoside triphosphate hydrolases"/>
    <property type="match status" value="1"/>
</dbReference>
<evidence type="ECO:0000313" key="4">
    <source>
        <dbReference type="EMBL" id="KXG77362.1"/>
    </source>
</evidence>
<dbReference type="AlphaFoldDB" id="A0A140L9Y7"/>
<evidence type="ECO:0000313" key="5">
    <source>
        <dbReference type="Proteomes" id="UP000070456"/>
    </source>
</evidence>
<dbReference type="EMBL" id="LOEE01000016">
    <property type="protein sequence ID" value="KXG77362.1"/>
    <property type="molecule type" value="Genomic_DNA"/>
</dbReference>
<proteinExistence type="predicted"/>
<keyword evidence="2" id="KW-0067">ATP-binding</keyword>
<dbReference type="GO" id="GO:0051782">
    <property type="term" value="P:negative regulation of cell division"/>
    <property type="evidence" value="ECO:0007669"/>
    <property type="project" value="TreeGrafter"/>
</dbReference>
<gene>
    <name evidence="4" type="primary">minD_1</name>
    <name evidence="4" type="ORF">AN619_04880</name>
</gene>
<feature type="region of interest" description="Disordered" evidence="3">
    <location>
        <begin position="117"/>
        <end position="165"/>
    </location>
</feature>
<reference evidence="4 5" key="1">
    <citation type="submission" date="2015-12" db="EMBL/GenBank/DDBJ databases">
        <title>Draft genome sequence of the thermoanaerobe Thermotalea metallivorans, an isolate from the runoff channel of the Great Artesian Basin, Australia.</title>
        <authorList>
            <person name="Patel B.K."/>
        </authorList>
    </citation>
    <scope>NUCLEOTIDE SEQUENCE [LARGE SCALE GENOMIC DNA]</scope>
    <source>
        <strain evidence="4 5">B2-1</strain>
    </source>
</reference>
<evidence type="ECO:0000256" key="3">
    <source>
        <dbReference type="SAM" id="MobiDB-lite"/>
    </source>
</evidence>
<dbReference type="Gene3D" id="3.40.50.300">
    <property type="entry name" value="P-loop containing nucleotide triphosphate hydrolases"/>
    <property type="match status" value="1"/>
</dbReference>
<accession>A0A140L9Y7</accession>
<dbReference type="STRING" id="520762.AN619_04880"/>
<dbReference type="PANTHER" id="PTHR43384:SF13">
    <property type="entry name" value="SLR0110 PROTEIN"/>
    <property type="match status" value="1"/>
</dbReference>
<evidence type="ECO:0000256" key="1">
    <source>
        <dbReference type="ARBA" id="ARBA00022741"/>
    </source>
</evidence>
<evidence type="ECO:0000256" key="2">
    <source>
        <dbReference type="ARBA" id="ARBA00022840"/>
    </source>
</evidence>
<dbReference type="RefSeq" id="WP_068554749.1">
    <property type="nucleotide sequence ID" value="NZ_LOEE01000016.1"/>
</dbReference>
<dbReference type="GO" id="GO:0005524">
    <property type="term" value="F:ATP binding"/>
    <property type="evidence" value="ECO:0007669"/>
    <property type="project" value="UniProtKB-KW"/>
</dbReference>
<dbReference type="GO" id="GO:0009898">
    <property type="term" value="C:cytoplasmic side of plasma membrane"/>
    <property type="evidence" value="ECO:0007669"/>
    <property type="project" value="TreeGrafter"/>
</dbReference>
<dbReference type="Proteomes" id="UP000070456">
    <property type="component" value="Unassembled WGS sequence"/>
</dbReference>
<dbReference type="GO" id="GO:0016887">
    <property type="term" value="F:ATP hydrolysis activity"/>
    <property type="evidence" value="ECO:0007669"/>
    <property type="project" value="TreeGrafter"/>
</dbReference>
<organism evidence="4 5">
    <name type="scientific">Thermotalea metallivorans</name>
    <dbReference type="NCBI Taxonomy" id="520762"/>
    <lineage>
        <taxon>Bacteria</taxon>
        <taxon>Bacillati</taxon>
        <taxon>Bacillota</taxon>
        <taxon>Clostridia</taxon>
        <taxon>Peptostreptococcales</taxon>
        <taxon>Thermotaleaceae</taxon>
        <taxon>Thermotalea</taxon>
    </lineage>
</organism>
<sequence length="444" mass="49803">MKMLIATSNEELGQLLKENVDTYIGCDVDIWELEALEDAVIDADYVLLELCEETEKILKRLSEEGKQVYVVVQSSDVELLKEVLILGGRGLITIENLENEIKEIALAMKNAKPQARTISSRRESLRSVRRENPTISIYEENTRPERPEMRQPQPYPEKPQGKRQTIKMNKVSSDHSRTMPVSFTSLPNGHQIIVVYSPKGGVGKTTIATSIAAHYAQNQNPRMNVALVDLDVDFGNISTKLRIKPSATILDWIENKQLDDLQNYLVDHPSGIKILPAPSNPADEGAVTDIVTQKVLNVLGRRFDLVVVDVGPILRDSTIIACDMATKIYMVATPDLVDLKDVHKAVRCFQDLNIDLVKTKLIINRMPKRAPLRMSEITDFIPLQIATVIPNDDGILIESNRGEIPILGRRTKQFNGGMQKLFEDILPTGSVTRTSANIFGWFKR</sequence>
<keyword evidence="5" id="KW-1185">Reference proteome</keyword>
<comment type="caution">
    <text evidence="4">The sequence shown here is derived from an EMBL/GenBank/DDBJ whole genome shotgun (WGS) entry which is preliminary data.</text>
</comment>
<dbReference type="GO" id="GO:0005829">
    <property type="term" value="C:cytosol"/>
    <property type="evidence" value="ECO:0007669"/>
    <property type="project" value="TreeGrafter"/>
</dbReference>
<dbReference type="InterPro" id="IPR027417">
    <property type="entry name" value="P-loop_NTPase"/>
</dbReference>
<protein>
    <submittedName>
        <fullName evidence="4">Septum site-determining protein MinD</fullName>
    </submittedName>
</protein>
<dbReference type="OrthoDB" id="3035369at2"/>
<keyword evidence="1" id="KW-0547">Nucleotide-binding</keyword>
<name>A0A140L9Y7_9FIRM</name>